<protein>
    <submittedName>
        <fullName evidence="1">Uncharacterized protein</fullName>
    </submittedName>
</protein>
<dbReference type="EMBL" id="JAHRIP010028221">
    <property type="protein sequence ID" value="MEQ2290107.1"/>
    <property type="molecule type" value="Genomic_DNA"/>
</dbReference>
<proteinExistence type="predicted"/>
<feature type="non-terminal residue" evidence="1">
    <location>
        <position position="1"/>
    </location>
</feature>
<keyword evidence="2" id="KW-1185">Reference proteome</keyword>
<evidence type="ECO:0000313" key="2">
    <source>
        <dbReference type="Proteomes" id="UP001469553"/>
    </source>
</evidence>
<accession>A0ABV0Y8N5</accession>
<evidence type="ECO:0000313" key="1">
    <source>
        <dbReference type="EMBL" id="MEQ2290107.1"/>
    </source>
</evidence>
<dbReference type="Proteomes" id="UP001469553">
    <property type="component" value="Unassembled WGS sequence"/>
</dbReference>
<organism evidence="1 2">
    <name type="scientific">Ameca splendens</name>
    <dbReference type="NCBI Taxonomy" id="208324"/>
    <lineage>
        <taxon>Eukaryota</taxon>
        <taxon>Metazoa</taxon>
        <taxon>Chordata</taxon>
        <taxon>Craniata</taxon>
        <taxon>Vertebrata</taxon>
        <taxon>Euteleostomi</taxon>
        <taxon>Actinopterygii</taxon>
        <taxon>Neopterygii</taxon>
        <taxon>Teleostei</taxon>
        <taxon>Neoteleostei</taxon>
        <taxon>Acanthomorphata</taxon>
        <taxon>Ovalentaria</taxon>
        <taxon>Atherinomorphae</taxon>
        <taxon>Cyprinodontiformes</taxon>
        <taxon>Goodeidae</taxon>
        <taxon>Ameca</taxon>
    </lineage>
</organism>
<name>A0ABV0Y8N5_9TELE</name>
<sequence length="60" mass="7150">LWTRISLHSDDKAKPVCRWEKFFATCENDWQSYSSTADPKKLTSMIHIDAEKCRHPIIWQ</sequence>
<comment type="caution">
    <text evidence="1">The sequence shown here is derived from an EMBL/GenBank/DDBJ whole genome shotgun (WGS) entry which is preliminary data.</text>
</comment>
<reference evidence="1 2" key="1">
    <citation type="submission" date="2021-06" db="EMBL/GenBank/DDBJ databases">
        <authorList>
            <person name="Palmer J.M."/>
        </authorList>
    </citation>
    <scope>NUCLEOTIDE SEQUENCE [LARGE SCALE GENOMIC DNA]</scope>
    <source>
        <strain evidence="1 2">AS_MEX2019</strain>
        <tissue evidence="1">Muscle</tissue>
    </source>
</reference>
<gene>
    <name evidence="1" type="ORF">AMECASPLE_000175</name>
</gene>